<gene>
    <name evidence="1" type="ORF">POL67_18805</name>
</gene>
<organism evidence="1 2">
    <name type="scientific">Polyangium mundeleinium</name>
    <dbReference type="NCBI Taxonomy" id="2995306"/>
    <lineage>
        <taxon>Bacteria</taxon>
        <taxon>Pseudomonadati</taxon>
        <taxon>Myxococcota</taxon>
        <taxon>Polyangia</taxon>
        <taxon>Polyangiales</taxon>
        <taxon>Polyangiaceae</taxon>
        <taxon>Polyangium</taxon>
    </lineage>
</organism>
<reference evidence="1 2" key="1">
    <citation type="submission" date="2022-11" db="EMBL/GenBank/DDBJ databases">
        <title>Minimal conservation of predation-associated metabolite biosynthetic gene clusters underscores biosynthetic potential of Myxococcota including descriptions for ten novel species: Archangium lansinium sp. nov., Myxococcus landrumus sp. nov., Nannocystis bai.</title>
        <authorList>
            <person name="Ahearne A."/>
            <person name="Stevens C."/>
            <person name="Dowd S."/>
        </authorList>
    </citation>
    <scope>NUCLEOTIDE SEQUENCE [LARGE SCALE GENOMIC DNA]</scope>
    <source>
        <strain evidence="1 2">RJM3</strain>
    </source>
</reference>
<comment type="caution">
    <text evidence="1">The sequence shown here is derived from an EMBL/GenBank/DDBJ whole genome shotgun (WGS) entry which is preliminary data.</text>
</comment>
<keyword evidence="2" id="KW-1185">Reference proteome</keyword>
<dbReference type="EMBL" id="JAQNDO010000001">
    <property type="protein sequence ID" value="MDC0743410.1"/>
    <property type="molecule type" value="Genomic_DNA"/>
</dbReference>
<protein>
    <recommendedName>
        <fullName evidence="3">ER-bound oxygenase mpaB/mpaB'/Rubber oxygenase catalytic domain-containing protein</fullName>
    </recommendedName>
</protein>
<sequence length="309" mass="33621">MASDDERFEELVAGIVAPLVLGGKLHLARPFGQAGTKLGEGRHIVDADLRSRIDVARVRRARLLAPVDTLPELDEHEWALAAALNDVLQVTNHELGGLFTKGRYMRLLRSVFELCGHVPPPRDVGAALARHATFARVMELNRADTSVRWWTGSASFRGVPPPKRLLMWQGLRRVHVETQRVPLHEMCDGLPSTVAEGYQAVLAVWLSRSPLTDLGSITRAAPAFAWSPATIALIAVPAGRMLAFRVLARQRAEHVSAALEKARAGLDGGLGAHRAVVEEFSREVVSAFEAMHAKPEKRAGSGTSSSPRT</sequence>
<evidence type="ECO:0000313" key="2">
    <source>
        <dbReference type="Proteomes" id="UP001221411"/>
    </source>
</evidence>
<proteinExistence type="predicted"/>
<name>A0ABT5ERM2_9BACT</name>
<dbReference type="RefSeq" id="WP_271918917.1">
    <property type="nucleotide sequence ID" value="NZ_JAQNDO010000001.1"/>
</dbReference>
<accession>A0ABT5ERM2</accession>
<evidence type="ECO:0000313" key="1">
    <source>
        <dbReference type="EMBL" id="MDC0743410.1"/>
    </source>
</evidence>
<evidence type="ECO:0008006" key="3">
    <source>
        <dbReference type="Google" id="ProtNLM"/>
    </source>
</evidence>
<dbReference type="Proteomes" id="UP001221411">
    <property type="component" value="Unassembled WGS sequence"/>
</dbReference>